<proteinExistence type="predicted"/>
<keyword evidence="2" id="KW-1185">Reference proteome</keyword>
<dbReference type="InParanoid" id="A0A146G3U4"/>
<evidence type="ECO:0000313" key="1">
    <source>
        <dbReference type="EMBL" id="GAT32499.1"/>
    </source>
</evidence>
<evidence type="ECO:0000313" key="2">
    <source>
        <dbReference type="Proteomes" id="UP000076023"/>
    </source>
</evidence>
<sequence length="129" mass="14416">MRIEIRSVHHRGNRGKEYVSLKANADCDAGAYILADSTCRSDGEITGSLRRTFWLPSRRIAKGDYIHVYTSSGSNTSFTNRSRTTTHIVYWGLPDAIWKDDTSCAVLFDIGAWQYCPVQMPSLGAPLLT</sequence>
<name>A0A146G3U4_TERSA</name>
<comment type="caution">
    <text evidence="1">The sequence shown here is derived from an EMBL/GenBank/DDBJ whole genome shotgun (WGS) entry which is preliminary data.</text>
</comment>
<gene>
    <name evidence="1" type="ORF">TSACC_2898</name>
</gene>
<accession>A0A146G3U4</accession>
<dbReference type="OrthoDB" id="2086912at2"/>
<reference evidence="2" key="1">
    <citation type="journal article" date="2017" name="Genome Announc.">
        <title>Draft Genome Sequence of Terrimicrobium sacchariphilum NM-5T, a Facultative Anaerobic Soil Bacterium of the Class Spartobacteria.</title>
        <authorList>
            <person name="Qiu Y.L."/>
            <person name="Tourlousse D.M."/>
            <person name="Matsuura N."/>
            <person name="Ohashi A."/>
            <person name="Sekiguchi Y."/>
        </authorList>
    </citation>
    <scope>NUCLEOTIDE SEQUENCE [LARGE SCALE GENOMIC DNA]</scope>
    <source>
        <strain evidence="2">NM-5</strain>
    </source>
</reference>
<dbReference type="AlphaFoldDB" id="A0A146G3U4"/>
<dbReference type="Proteomes" id="UP000076023">
    <property type="component" value="Unassembled WGS sequence"/>
</dbReference>
<organism evidence="1 2">
    <name type="scientific">Terrimicrobium sacchariphilum</name>
    <dbReference type="NCBI Taxonomy" id="690879"/>
    <lineage>
        <taxon>Bacteria</taxon>
        <taxon>Pseudomonadati</taxon>
        <taxon>Verrucomicrobiota</taxon>
        <taxon>Terrimicrobiia</taxon>
        <taxon>Terrimicrobiales</taxon>
        <taxon>Terrimicrobiaceae</taxon>
        <taxon>Terrimicrobium</taxon>
    </lineage>
</organism>
<dbReference type="EMBL" id="BDCO01000002">
    <property type="protein sequence ID" value="GAT32499.1"/>
    <property type="molecule type" value="Genomic_DNA"/>
</dbReference>
<dbReference type="RefSeq" id="WP_075078331.1">
    <property type="nucleotide sequence ID" value="NZ_BDCO01000002.1"/>
</dbReference>
<protein>
    <submittedName>
        <fullName evidence="1">Uncharacterized protein</fullName>
    </submittedName>
</protein>